<accession>A0A918XUP1</accession>
<sequence>MPTPRRGLLRPASESDFPRLYEIWSSVDEHRFREDWERFVETATGMLADNRVWVWSDGAQVHGFAAADPVSAEIAAVYVHPAAQGRGIGRALLRKCCDGLLRRGHRHAWLVTSPGTRAERIYRDAGWVEAGIEASGAVRLRKRLVA</sequence>
<keyword evidence="5" id="KW-1185">Reference proteome</keyword>
<evidence type="ECO:0000256" key="1">
    <source>
        <dbReference type="ARBA" id="ARBA00022679"/>
    </source>
</evidence>
<dbReference type="Gene3D" id="3.40.630.30">
    <property type="match status" value="1"/>
</dbReference>
<gene>
    <name evidence="4" type="ORF">GCM10017083_39410</name>
</gene>
<dbReference type="SUPFAM" id="SSF55729">
    <property type="entry name" value="Acyl-CoA N-acyltransferases (Nat)"/>
    <property type="match status" value="1"/>
</dbReference>
<evidence type="ECO:0000313" key="4">
    <source>
        <dbReference type="EMBL" id="GHD57593.1"/>
    </source>
</evidence>
<dbReference type="AlphaFoldDB" id="A0A918XUP1"/>
<dbReference type="PANTHER" id="PTHR43877">
    <property type="entry name" value="AMINOALKYLPHOSPHONATE N-ACETYLTRANSFERASE-RELATED-RELATED"/>
    <property type="match status" value="1"/>
</dbReference>
<dbReference type="CDD" id="cd04301">
    <property type="entry name" value="NAT_SF"/>
    <property type="match status" value="1"/>
</dbReference>
<evidence type="ECO:0000313" key="5">
    <source>
        <dbReference type="Proteomes" id="UP000630353"/>
    </source>
</evidence>
<dbReference type="EMBL" id="BMZS01000009">
    <property type="protein sequence ID" value="GHD57593.1"/>
    <property type="molecule type" value="Genomic_DNA"/>
</dbReference>
<dbReference type="Pfam" id="PF00583">
    <property type="entry name" value="Acetyltransf_1"/>
    <property type="match status" value="1"/>
</dbReference>
<dbReference type="PROSITE" id="PS51186">
    <property type="entry name" value="GNAT"/>
    <property type="match status" value="1"/>
</dbReference>
<dbReference type="Proteomes" id="UP000630353">
    <property type="component" value="Unassembled WGS sequence"/>
</dbReference>
<feature type="domain" description="N-acetyltransferase" evidence="3">
    <location>
        <begin position="7"/>
        <end position="145"/>
    </location>
</feature>
<reference evidence="4" key="1">
    <citation type="journal article" date="2014" name="Int. J. Syst. Evol. Microbiol.">
        <title>Complete genome sequence of Corynebacterium casei LMG S-19264T (=DSM 44701T), isolated from a smear-ripened cheese.</title>
        <authorList>
            <consortium name="US DOE Joint Genome Institute (JGI-PGF)"/>
            <person name="Walter F."/>
            <person name="Albersmeier A."/>
            <person name="Kalinowski J."/>
            <person name="Ruckert C."/>
        </authorList>
    </citation>
    <scope>NUCLEOTIDE SEQUENCE</scope>
    <source>
        <strain evidence="4">KCTC 42651</strain>
    </source>
</reference>
<evidence type="ECO:0000256" key="2">
    <source>
        <dbReference type="ARBA" id="ARBA00023315"/>
    </source>
</evidence>
<keyword evidence="2" id="KW-0012">Acyltransferase</keyword>
<proteinExistence type="predicted"/>
<keyword evidence="1" id="KW-0808">Transferase</keyword>
<protein>
    <submittedName>
        <fullName evidence="4">Acetyltransferase</fullName>
    </submittedName>
</protein>
<evidence type="ECO:0000259" key="3">
    <source>
        <dbReference type="PROSITE" id="PS51186"/>
    </source>
</evidence>
<name>A0A918XUP1_9PROT</name>
<dbReference type="GO" id="GO:0016747">
    <property type="term" value="F:acyltransferase activity, transferring groups other than amino-acyl groups"/>
    <property type="evidence" value="ECO:0007669"/>
    <property type="project" value="InterPro"/>
</dbReference>
<dbReference type="InterPro" id="IPR050832">
    <property type="entry name" value="Bact_Acetyltransf"/>
</dbReference>
<dbReference type="InterPro" id="IPR016181">
    <property type="entry name" value="Acyl_CoA_acyltransferase"/>
</dbReference>
<reference evidence="4" key="2">
    <citation type="submission" date="2020-09" db="EMBL/GenBank/DDBJ databases">
        <authorList>
            <person name="Sun Q."/>
            <person name="Kim S."/>
        </authorList>
    </citation>
    <scope>NUCLEOTIDE SEQUENCE</scope>
    <source>
        <strain evidence="4">KCTC 42651</strain>
    </source>
</reference>
<organism evidence="4 5">
    <name type="scientific">Thalassobaculum fulvum</name>
    <dbReference type="NCBI Taxonomy" id="1633335"/>
    <lineage>
        <taxon>Bacteria</taxon>
        <taxon>Pseudomonadati</taxon>
        <taxon>Pseudomonadota</taxon>
        <taxon>Alphaproteobacteria</taxon>
        <taxon>Rhodospirillales</taxon>
        <taxon>Thalassobaculaceae</taxon>
        <taxon>Thalassobaculum</taxon>
    </lineage>
</organism>
<dbReference type="InterPro" id="IPR000182">
    <property type="entry name" value="GNAT_dom"/>
</dbReference>
<comment type="caution">
    <text evidence="4">The sequence shown here is derived from an EMBL/GenBank/DDBJ whole genome shotgun (WGS) entry which is preliminary data.</text>
</comment>
<dbReference type="RefSeq" id="WP_189992803.1">
    <property type="nucleotide sequence ID" value="NZ_BMZS01000009.1"/>
</dbReference>